<protein>
    <submittedName>
        <fullName evidence="7">Major facilitator transporter</fullName>
    </submittedName>
</protein>
<proteinExistence type="predicted"/>
<dbReference type="GO" id="GO:0022857">
    <property type="term" value="F:transmembrane transporter activity"/>
    <property type="evidence" value="ECO:0007669"/>
    <property type="project" value="InterPro"/>
</dbReference>
<dbReference type="GO" id="GO:0005886">
    <property type="term" value="C:plasma membrane"/>
    <property type="evidence" value="ECO:0007669"/>
    <property type="project" value="UniProtKB-SubCell"/>
</dbReference>
<feature type="transmembrane region" description="Helical" evidence="5">
    <location>
        <begin position="181"/>
        <end position="201"/>
    </location>
</feature>
<keyword evidence="8" id="KW-1185">Reference proteome</keyword>
<feature type="domain" description="Major facilitator superfamily (MFS) profile" evidence="6">
    <location>
        <begin position="1"/>
        <end position="445"/>
    </location>
</feature>
<dbReference type="InterPro" id="IPR036259">
    <property type="entry name" value="MFS_trans_sf"/>
</dbReference>
<keyword evidence="2 5" id="KW-0812">Transmembrane</keyword>
<dbReference type="EMBL" id="AWQS01000159">
    <property type="protein sequence ID" value="EWT04990.1"/>
    <property type="molecule type" value="Genomic_DNA"/>
</dbReference>
<evidence type="ECO:0000256" key="5">
    <source>
        <dbReference type="SAM" id="Phobius"/>
    </source>
</evidence>
<dbReference type="PRINTS" id="PR01036">
    <property type="entry name" value="TCRTETB"/>
</dbReference>
<evidence type="ECO:0000256" key="4">
    <source>
        <dbReference type="ARBA" id="ARBA00023136"/>
    </source>
</evidence>
<feature type="transmembrane region" description="Helical" evidence="5">
    <location>
        <begin position="391"/>
        <end position="409"/>
    </location>
</feature>
<keyword evidence="3 5" id="KW-1133">Transmembrane helix</keyword>
<feature type="transmembrane region" description="Helical" evidence="5">
    <location>
        <begin position="27"/>
        <end position="44"/>
    </location>
</feature>
<dbReference type="InterPro" id="IPR005829">
    <property type="entry name" value="Sugar_transporter_CS"/>
</dbReference>
<comment type="caution">
    <text evidence="7">The sequence shown here is derived from an EMBL/GenBank/DDBJ whole genome shotgun (WGS) entry which is preliminary data.</text>
</comment>
<dbReference type="AlphaFoldDB" id="W9GG32"/>
<dbReference type="PROSITE" id="PS50850">
    <property type="entry name" value="MFS"/>
    <property type="match status" value="1"/>
</dbReference>
<dbReference type="Pfam" id="PF07690">
    <property type="entry name" value="MFS_1"/>
    <property type="match status" value="1"/>
</dbReference>
<sequence length="448" mass="46542">MTLMDISIVNVALPSISSGLQASTSDLQWILSGYALTFGLVLVPSGRLGDARGRRMMFVAGVALFTLSSLAAGLAPTALALVVARLVQGIGGGLLNPQINGLIQELFRGAERGKAFGLLGATIGVSTAIGPLLGGAIIRLLGTDTGWRWIFFVNLPIGIACILLTFRYVRVKPDEERHREDLDPVGVVLLGLAVLAVLLPLVQERQWPGAGKWWLLLVGAVLLAIFVWWERRHADHGGAPLIDLSLFGIASYTAGSLIGLLYFSGFTSIFFILTLYLQLGLGYTALMAGLAVTPFAIGSAVAAGFGGRVVTRYGRPMVALGLVVVIVGLALTDAVVTLRGNDPSWWIEPPLLIAGLGSGLVISPNVTLTVSEVPVAQAGTAGGVLQTGQRIGTAAGIALIGSVFFSRLAGGHGNFAAATGLALRVTVALVAVALAAALVDVVSSRRKE</sequence>
<dbReference type="PATRIC" id="fig|584657.3.peg.3123"/>
<dbReference type="Gene3D" id="1.20.1720.10">
    <property type="entry name" value="Multidrug resistance protein D"/>
    <property type="match status" value="1"/>
</dbReference>
<dbReference type="InterPro" id="IPR011701">
    <property type="entry name" value="MFS"/>
</dbReference>
<comment type="subcellular location">
    <subcellularLocation>
        <location evidence="1">Cell membrane</location>
        <topology evidence="1">Multi-pass membrane protein</topology>
    </subcellularLocation>
</comment>
<feature type="transmembrane region" description="Helical" evidence="5">
    <location>
        <begin position="421"/>
        <end position="442"/>
    </location>
</feature>
<dbReference type="Proteomes" id="UP000019494">
    <property type="component" value="Unassembled WGS sequence"/>
</dbReference>
<keyword evidence="4 5" id="KW-0472">Membrane</keyword>
<evidence type="ECO:0000313" key="8">
    <source>
        <dbReference type="Proteomes" id="UP000019494"/>
    </source>
</evidence>
<feature type="transmembrane region" description="Helical" evidence="5">
    <location>
        <begin position="147"/>
        <end position="169"/>
    </location>
</feature>
<evidence type="ECO:0000256" key="1">
    <source>
        <dbReference type="ARBA" id="ARBA00004651"/>
    </source>
</evidence>
<dbReference type="PANTHER" id="PTHR42718:SF39">
    <property type="entry name" value="ACTINORHODIN TRANSPORTER-RELATED"/>
    <property type="match status" value="1"/>
</dbReference>
<evidence type="ECO:0000256" key="2">
    <source>
        <dbReference type="ARBA" id="ARBA00022692"/>
    </source>
</evidence>
<dbReference type="SUPFAM" id="SSF103473">
    <property type="entry name" value="MFS general substrate transporter"/>
    <property type="match status" value="1"/>
</dbReference>
<dbReference type="InterPro" id="IPR020846">
    <property type="entry name" value="MFS_dom"/>
</dbReference>
<accession>W9GG32</accession>
<evidence type="ECO:0000256" key="3">
    <source>
        <dbReference type="ARBA" id="ARBA00022989"/>
    </source>
</evidence>
<feature type="transmembrane region" description="Helical" evidence="5">
    <location>
        <begin position="116"/>
        <end position="141"/>
    </location>
</feature>
<feature type="transmembrane region" description="Helical" evidence="5">
    <location>
        <begin position="283"/>
        <end position="305"/>
    </location>
</feature>
<dbReference type="PROSITE" id="PS00217">
    <property type="entry name" value="SUGAR_TRANSPORT_2"/>
    <property type="match status" value="1"/>
</dbReference>
<organism evidence="7 8">
    <name type="scientific">Intrasporangium chromatireducens Q5-1</name>
    <dbReference type="NCBI Taxonomy" id="584657"/>
    <lineage>
        <taxon>Bacteria</taxon>
        <taxon>Bacillati</taxon>
        <taxon>Actinomycetota</taxon>
        <taxon>Actinomycetes</taxon>
        <taxon>Micrococcales</taxon>
        <taxon>Intrasporangiaceae</taxon>
        <taxon>Intrasporangium</taxon>
    </lineage>
</organism>
<name>W9GG32_9MICO</name>
<feature type="transmembrane region" description="Helical" evidence="5">
    <location>
        <begin position="213"/>
        <end position="229"/>
    </location>
</feature>
<dbReference type="PANTHER" id="PTHR42718">
    <property type="entry name" value="MAJOR FACILITATOR SUPERFAMILY MULTIDRUG TRANSPORTER MFSC"/>
    <property type="match status" value="1"/>
</dbReference>
<evidence type="ECO:0000313" key="7">
    <source>
        <dbReference type="EMBL" id="EWT04990.1"/>
    </source>
</evidence>
<feature type="transmembrane region" description="Helical" evidence="5">
    <location>
        <begin position="317"/>
        <end position="338"/>
    </location>
</feature>
<gene>
    <name evidence="7" type="ORF">N864_08120</name>
</gene>
<dbReference type="Gene3D" id="1.20.1250.20">
    <property type="entry name" value="MFS general substrate transporter like domains"/>
    <property type="match status" value="1"/>
</dbReference>
<evidence type="ECO:0000259" key="6">
    <source>
        <dbReference type="PROSITE" id="PS50850"/>
    </source>
</evidence>
<dbReference type="CDD" id="cd17321">
    <property type="entry name" value="MFS_MMR_MDR_like"/>
    <property type="match status" value="1"/>
</dbReference>
<feature type="transmembrane region" description="Helical" evidence="5">
    <location>
        <begin position="249"/>
        <end position="277"/>
    </location>
</feature>
<reference evidence="8" key="1">
    <citation type="submission" date="2013-08" db="EMBL/GenBank/DDBJ databases">
        <title>Intrasporangium oryzae NRRL B-24470.</title>
        <authorList>
            <person name="Liu H."/>
            <person name="Wang G."/>
        </authorList>
    </citation>
    <scope>NUCLEOTIDE SEQUENCE [LARGE SCALE GENOMIC DNA]</scope>
    <source>
        <strain evidence="8">Q5-1</strain>
    </source>
</reference>